<gene>
    <name evidence="2" type="ORF">AVDCRST_MAG78-1891</name>
</gene>
<reference evidence="2" key="1">
    <citation type="submission" date="2020-02" db="EMBL/GenBank/DDBJ databases">
        <authorList>
            <person name="Meier V. D."/>
        </authorList>
    </citation>
    <scope>NUCLEOTIDE SEQUENCE</scope>
    <source>
        <strain evidence="2">AVDCRST_MAG78</strain>
    </source>
</reference>
<feature type="non-terminal residue" evidence="2">
    <location>
        <position position="1"/>
    </location>
</feature>
<dbReference type="EMBL" id="CADCVB010000124">
    <property type="protein sequence ID" value="CAA9433843.1"/>
    <property type="molecule type" value="Genomic_DNA"/>
</dbReference>
<sequence length="257" mass="26753">GGFADGGFGPAHPGVGSRGGGLEPLPEAGPREGHRCRRGPLVRAARRRRVRDKLHLRAGEPSGGRAAAGGDGRVRRLDLGSPGEGRSPRASGGGRGDRSRGRSDPGGAAPVPGSAAHGPVPHTARGDGHRERHEHGEPHACQGPGRRGRAAAKSRGCPCSGGHQPAGRLARPQDRAQERHDPANRLHEDDGHHLPAGGDGRHDHRRSRPSGGRAAADSGPLHAPRQRLDRGYPGWSALVSLLLHPPPPAPARSVREL</sequence>
<feature type="compositionally biased region" description="Basic residues" evidence="1">
    <location>
        <begin position="34"/>
        <end position="52"/>
    </location>
</feature>
<dbReference type="AlphaFoldDB" id="A0A6J4QCD1"/>
<name>A0A6J4QCD1_9ACTN</name>
<feature type="region of interest" description="Disordered" evidence="1">
    <location>
        <begin position="1"/>
        <end position="231"/>
    </location>
</feature>
<feature type="non-terminal residue" evidence="2">
    <location>
        <position position="257"/>
    </location>
</feature>
<protein>
    <submittedName>
        <fullName evidence="2">Uncharacterized protein</fullName>
    </submittedName>
</protein>
<feature type="compositionally biased region" description="Basic and acidic residues" evidence="1">
    <location>
        <begin position="171"/>
        <end position="193"/>
    </location>
</feature>
<evidence type="ECO:0000256" key="1">
    <source>
        <dbReference type="SAM" id="MobiDB-lite"/>
    </source>
</evidence>
<feature type="compositionally biased region" description="Low complexity" evidence="1">
    <location>
        <begin position="209"/>
        <end position="220"/>
    </location>
</feature>
<accession>A0A6J4QCD1</accession>
<feature type="compositionally biased region" description="Basic and acidic residues" evidence="1">
    <location>
        <begin position="124"/>
        <end position="138"/>
    </location>
</feature>
<evidence type="ECO:0000313" key="2">
    <source>
        <dbReference type="EMBL" id="CAA9433843.1"/>
    </source>
</evidence>
<organism evidence="2">
    <name type="scientific">uncultured Rubrobacteraceae bacterium</name>
    <dbReference type="NCBI Taxonomy" id="349277"/>
    <lineage>
        <taxon>Bacteria</taxon>
        <taxon>Bacillati</taxon>
        <taxon>Actinomycetota</taxon>
        <taxon>Rubrobacteria</taxon>
        <taxon>Rubrobacterales</taxon>
        <taxon>Rubrobacteraceae</taxon>
        <taxon>environmental samples</taxon>
    </lineage>
</organism>
<feature type="compositionally biased region" description="Low complexity" evidence="1">
    <location>
        <begin position="105"/>
        <end position="121"/>
    </location>
</feature>
<feature type="compositionally biased region" description="Low complexity" evidence="1">
    <location>
        <begin position="79"/>
        <end position="90"/>
    </location>
</feature>
<proteinExistence type="predicted"/>